<gene>
    <name evidence="3" type="ORF">IAA97_09460</name>
</gene>
<dbReference type="InterPro" id="IPR041682">
    <property type="entry name" value="AAA_14"/>
</dbReference>
<dbReference type="EMBL" id="JADIMT010000106">
    <property type="protein sequence ID" value="MBO8437189.1"/>
    <property type="molecule type" value="Genomic_DNA"/>
</dbReference>
<proteinExistence type="predicted"/>
<keyword evidence="3" id="KW-0067">ATP-binding</keyword>
<dbReference type="SUPFAM" id="SSF52540">
    <property type="entry name" value="P-loop containing nucleoside triphosphate hydrolases"/>
    <property type="match status" value="1"/>
</dbReference>
<dbReference type="Proteomes" id="UP000823615">
    <property type="component" value="Unassembled WGS sequence"/>
</dbReference>
<evidence type="ECO:0000259" key="1">
    <source>
        <dbReference type="Pfam" id="PF13173"/>
    </source>
</evidence>
<dbReference type="PANTHER" id="PTHR33295:SF7">
    <property type="entry name" value="ATPASE"/>
    <property type="match status" value="1"/>
</dbReference>
<feature type="domain" description="AAA" evidence="1">
    <location>
        <begin position="18"/>
        <end position="151"/>
    </location>
</feature>
<dbReference type="AlphaFoldDB" id="A0A9D9E4Y4"/>
<reference evidence="3" key="2">
    <citation type="journal article" date="2021" name="PeerJ">
        <title>Extensive microbial diversity within the chicken gut microbiome revealed by metagenomics and culture.</title>
        <authorList>
            <person name="Gilroy R."/>
            <person name="Ravi A."/>
            <person name="Getino M."/>
            <person name="Pursley I."/>
            <person name="Horton D.L."/>
            <person name="Alikhan N.F."/>
            <person name="Baker D."/>
            <person name="Gharbi K."/>
            <person name="Hall N."/>
            <person name="Watson M."/>
            <person name="Adriaenssens E.M."/>
            <person name="Foster-Nyarko E."/>
            <person name="Jarju S."/>
            <person name="Secka A."/>
            <person name="Antonio M."/>
            <person name="Oren A."/>
            <person name="Chaudhuri R.R."/>
            <person name="La Ragione R."/>
            <person name="Hildebrand F."/>
            <person name="Pallen M.J."/>
        </authorList>
    </citation>
    <scope>NUCLEOTIDE SEQUENCE</scope>
    <source>
        <strain evidence="3">7293</strain>
    </source>
</reference>
<evidence type="ECO:0000259" key="2">
    <source>
        <dbReference type="Pfam" id="PF13635"/>
    </source>
</evidence>
<organism evidence="3 4">
    <name type="scientific">Candidatus Ornithospirochaeta stercoripullorum</name>
    <dbReference type="NCBI Taxonomy" id="2840899"/>
    <lineage>
        <taxon>Bacteria</taxon>
        <taxon>Pseudomonadati</taxon>
        <taxon>Spirochaetota</taxon>
        <taxon>Spirochaetia</taxon>
        <taxon>Spirochaetales</taxon>
        <taxon>Spirochaetaceae</taxon>
        <taxon>Spirochaetaceae incertae sedis</taxon>
        <taxon>Candidatus Ornithospirochaeta</taxon>
    </lineage>
</organism>
<dbReference type="PANTHER" id="PTHR33295">
    <property type="entry name" value="ATPASE"/>
    <property type="match status" value="1"/>
</dbReference>
<dbReference type="InterPro" id="IPR027417">
    <property type="entry name" value="P-loop_NTPase"/>
</dbReference>
<feature type="domain" description="DUF4143" evidence="2">
    <location>
        <begin position="219"/>
        <end position="382"/>
    </location>
</feature>
<comment type="caution">
    <text evidence="3">The sequence shown here is derived from an EMBL/GenBank/DDBJ whole genome shotgun (WGS) entry which is preliminary data.</text>
</comment>
<dbReference type="GO" id="GO:0005524">
    <property type="term" value="F:ATP binding"/>
    <property type="evidence" value="ECO:0007669"/>
    <property type="project" value="UniProtKB-KW"/>
</dbReference>
<dbReference type="InterPro" id="IPR025420">
    <property type="entry name" value="DUF4143"/>
</dbReference>
<dbReference type="Pfam" id="PF13635">
    <property type="entry name" value="DUF4143"/>
    <property type="match status" value="1"/>
</dbReference>
<sequence length="434" mass="49725">MQRALFKDLVKWKGNPERKPLVLEGARQVGKTWLLKEFGRHEYSNVVYINCDGNPQMQLLFSDYDTSRLLRGFSAISGEIIQPHSTLIILDEVQEVPEALTSLKYFAENAPDYHIAVAGSLLGLKMHADTGYPVGKTDSFKLYPLSFSEFLAACGKDVLLEMIREHDFANMNAFIPQLTDLLRQYYYTGGMPAVVDYYLRTQDLGGVRRLQKDIITDYERDFSKHTPPSVIPRIFAVWNSIPSQLAKENKKFIYGSIRKGARAKDYESAIIWLKKAGLIYTINCLKKLERPLKFYENSNSFKIFMVDLGLLGAMVDSRADEVLIGSKVFSDYKGSFTEQYVAQQFISTFGDSKLYYYTNDNSTLEIDFVSESDKVYPIEVKAETDLRSKRLSSVLNRNPDLKGIRFSMSPYIEQDRLTNVPLPLVEEYLRMVFD</sequence>
<dbReference type="Pfam" id="PF13173">
    <property type="entry name" value="AAA_14"/>
    <property type="match status" value="1"/>
</dbReference>
<accession>A0A9D9E4Y4</accession>
<evidence type="ECO:0000313" key="4">
    <source>
        <dbReference type="Proteomes" id="UP000823615"/>
    </source>
</evidence>
<name>A0A9D9E4Y4_9SPIO</name>
<keyword evidence="3" id="KW-0547">Nucleotide-binding</keyword>
<evidence type="ECO:0000313" key="3">
    <source>
        <dbReference type="EMBL" id="MBO8437189.1"/>
    </source>
</evidence>
<protein>
    <submittedName>
        <fullName evidence="3">ATP-binding protein</fullName>
    </submittedName>
</protein>
<reference evidence="3" key="1">
    <citation type="submission" date="2020-10" db="EMBL/GenBank/DDBJ databases">
        <authorList>
            <person name="Gilroy R."/>
        </authorList>
    </citation>
    <scope>NUCLEOTIDE SEQUENCE</scope>
    <source>
        <strain evidence="3">7293</strain>
    </source>
</reference>